<comment type="miscellaneous">
    <text evidence="6">The active site is a conserved redox-active cysteine residue, the peroxidatic cysteine (C(P)), which makes the nucleophilic attack on the peroxide substrate. The peroxide oxidizes the C(P)-SH to cysteine sulfenic acid (C(P)-SOH), which then reacts with another cysteine residue, the resolving cysteine (C(R)), to form a disulfide bridge. The disulfide is subsequently reduced by an appropriate electron donor to complete the catalytic cycle. In this atypical 2-Cys peroxiredoxin, C(R) is present in the same subunit to form an intramolecular disulfide. The disulfide is subsequently reduced by thioredoxin.</text>
</comment>
<evidence type="ECO:0000256" key="3">
    <source>
        <dbReference type="ARBA" id="ARBA00023002"/>
    </source>
</evidence>
<dbReference type="InterPro" id="IPR013766">
    <property type="entry name" value="Thioredoxin_domain"/>
</dbReference>
<dbReference type="Proteomes" id="UP000252355">
    <property type="component" value="Unassembled WGS sequence"/>
</dbReference>
<dbReference type="EC" id="1.11.1.24" evidence="6"/>
<dbReference type="InterPro" id="IPR013740">
    <property type="entry name" value="Redoxin"/>
</dbReference>
<keyword evidence="3 6" id="KW-0560">Oxidoreductase</keyword>
<dbReference type="Gene3D" id="3.40.30.10">
    <property type="entry name" value="Glutaredoxin"/>
    <property type="match status" value="1"/>
</dbReference>
<keyword evidence="5 6" id="KW-0676">Redox-active center</keyword>
<keyword evidence="4 6" id="KW-1015">Disulfide bond</keyword>
<dbReference type="AlphaFoldDB" id="A0A367ZPK0"/>
<dbReference type="InterPro" id="IPR018219">
    <property type="entry name" value="Tpx_CS"/>
</dbReference>
<dbReference type="InterPro" id="IPR002065">
    <property type="entry name" value="TPX"/>
</dbReference>
<accession>A0A367ZPK0</accession>
<reference evidence="9 10" key="1">
    <citation type="submission" date="2018-05" db="EMBL/GenBank/DDBJ databases">
        <title>A metagenomic window into the 2 km-deep terrestrial subsurface aquifer revealed taxonomically and functionally diverse microbial community comprising novel uncultured bacterial lineages.</title>
        <authorList>
            <person name="Kadnikov V.V."/>
            <person name="Mardanov A.V."/>
            <person name="Beletsky A.V."/>
            <person name="Banks D."/>
            <person name="Pimenov N.V."/>
            <person name="Frank Y.A."/>
            <person name="Karnachuk O.V."/>
            <person name="Ravin N.V."/>
        </authorList>
    </citation>
    <scope>NUCLEOTIDE SEQUENCE [LARGE SCALE GENOMIC DNA]</scope>
    <source>
        <strain evidence="9">BY5</strain>
    </source>
</reference>
<dbReference type="CDD" id="cd03014">
    <property type="entry name" value="PRX_Atyp2cys"/>
    <property type="match status" value="1"/>
</dbReference>
<feature type="active site" description="Cysteine sulfenic acid (-SOH) intermediate" evidence="6">
    <location>
        <position position="79"/>
    </location>
</feature>
<evidence type="ECO:0000259" key="8">
    <source>
        <dbReference type="PROSITE" id="PS51352"/>
    </source>
</evidence>
<comment type="subunit">
    <text evidence="6">Homodimer.</text>
</comment>
<dbReference type="PROSITE" id="PS51352">
    <property type="entry name" value="THIOREDOXIN_2"/>
    <property type="match status" value="1"/>
</dbReference>
<dbReference type="InterPro" id="IPR050455">
    <property type="entry name" value="Tpx_Peroxidase_subfamily"/>
</dbReference>
<evidence type="ECO:0000256" key="1">
    <source>
        <dbReference type="ARBA" id="ARBA00022559"/>
    </source>
</evidence>
<dbReference type="InterPro" id="IPR036249">
    <property type="entry name" value="Thioredoxin-like_sf"/>
</dbReference>
<dbReference type="PANTHER" id="PTHR43110">
    <property type="entry name" value="THIOL PEROXIDASE"/>
    <property type="match status" value="1"/>
</dbReference>
<proteinExistence type="inferred from homology"/>
<dbReference type="Pfam" id="PF08534">
    <property type="entry name" value="Redoxin"/>
    <property type="match status" value="1"/>
</dbReference>
<keyword evidence="2 6" id="KW-0049">Antioxidant</keyword>
<evidence type="ECO:0000313" key="10">
    <source>
        <dbReference type="Proteomes" id="UP000252355"/>
    </source>
</evidence>
<evidence type="ECO:0000256" key="5">
    <source>
        <dbReference type="ARBA" id="ARBA00023284"/>
    </source>
</evidence>
<evidence type="ECO:0000256" key="2">
    <source>
        <dbReference type="ARBA" id="ARBA00022862"/>
    </source>
</evidence>
<feature type="chain" id="PRO_5016571152" description="Thiol peroxidase" evidence="7">
    <location>
        <begin position="23"/>
        <end position="185"/>
    </location>
</feature>
<keyword evidence="7" id="KW-0732">Signal</keyword>
<dbReference type="HAMAP" id="MF_00269">
    <property type="entry name" value="Tpx"/>
    <property type="match status" value="1"/>
</dbReference>
<comment type="similarity">
    <text evidence="6">Belongs to the peroxiredoxin family. Tpx subfamily.</text>
</comment>
<comment type="function">
    <text evidence="6">Thiol-specific peroxidase that catalyzes the reduction of hydrogen peroxide and organic hydroperoxides to water and alcohols, respectively. Plays a role in cell protection against oxidative stress by detoxifying peroxides.</text>
</comment>
<dbReference type="SUPFAM" id="SSF52833">
    <property type="entry name" value="Thioredoxin-like"/>
    <property type="match status" value="1"/>
</dbReference>
<gene>
    <name evidence="6" type="primary">tpx</name>
    <name evidence="9" type="ORF">OZSIB_3569</name>
</gene>
<dbReference type="PANTHER" id="PTHR43110:SF1">
    <property type="entry name" value="THIOL PEROXIDASE"/>
    <property type="match status" value="1"/>
</dbReference>
<comment type="caution">
    <text evidence="9">The sequence shown here is derived from an EMBL/GenBank/DDBJ whole genome shotgun (WGS) entry which is preliminary data.</text>
</comment>
<evidence type="ECO:0000313" key="9">
    <source>
        <dbReference type="EMBL" id="RCK80065.1"/>
    </source>
</evidence>
<dbReference type="GO" id="GO:0008379">
    <property type="term" value="F:thioredoxin peroxidase activity"/>
    <property type="evidence" value="ECO:0007669"/>
    <property type="project" value="UniProtKB-UniRule"/>
</dbReference>
<feature type="disulfide bond" description="Redox-active" evidence="6">
    <location>
        <begin position="79"/>
        <end position="113"/>
    </location>
</feature>
<comment type="catalytic activity">
    <reaction evidence="6">
        <text>a hydroperoxide + [thioredoxin]-dithiol = an alcohol + [thioredoxin]-disulfide + H2O</text>
        <dbReference type="Rhea" id="RHEA:62620"/>
        <dbReference type="Rhea" id="RHEA-COMP:10698"/>
        <dbReference type="Rhea" id="RHEA-COMP:10700"/>
        <dbReference type="ChEBI" id="CHEBI:15377"/>
        <dbReference type="ChEBI" id="CHEBI:29950"/>
        <dbReference type="ChEBI" id="CHEBI:30879"/>
        <dbReference type="ChEBI" id="CHEBI:35924"/>
        <dbReference type="ChEBI" id="CHEBI:50058"/>
        <dbReference type="EC" id="1.11.1.24"/>
    </reaction>
</comment>
<dbReference type="NCBIfam" id="NF001808">
    <property type="entry name" value="PRK00522.1"/>
    <property type="match status" value="1"/>
</dbReference>
<feature type="domain" description="Thioredoxin" evidence="8">
    <location>
        <begin position="38"/>
        <end position="185"/>
    </location>
</feature>
<organism evidence="9 10">
    <name type="scientific">Candidatus Ozemobacter sibiricus</name>
    <dbReference type="NCBI Taxonomy" id="2268124"/>
    <lineage>
        <taxon>Bacteria</taxon>
        <taxon>Candidatus Ozemobacteria</taxon>
        <taxon>Candidatus Ozemobacterales</taxon>
        <taxon>Candidatus Ozemobacteraceae</taxon>
        <taxon>Candidatus Ozemobacter</taxon>
    </lineage>
</organism>
<evidence type="ECO:0000256" key="4">
    <source>
        <dbReference type="ARBA" id="ARBA00023157"/>
    </source>
</evidence>
<name>A0A367ZPK0_9BACT</name>
<dbReference type="PROSITE" id="PS01265">
    <property type="entry name" value="TPX"/>
    <property type="match status" value="1"/>
</dbReference>
<protein>
    <recommendedName>
        <fullName evidence="6">Thiol peroxidase</fullName>
        <shortName evidence="6">Tpx</shortName>
        <ecNumber evidence="6">1.11.1.24</ecNumber>
    </recommendedName>
    <alternativeName>
        <fullName evidence="6">Peroxiredoxin tpx</fullName>
        <shortName evidence="6">Prx</shortName>
    </alternativeName>
    <alternativeName>
        <fullName evidence="6">Thioredoxin peroxidase</fullName>
    </alternativeName>
    <alternativeName>
        <fullName evidence="6">Thioredoxin-dependent peroxiredoxin</fullName>
    </alternativeName>
</protein>
<evidence type="ECO:0000256" key="6">
    <source>
        <dbReference type="HAMAP-Rule" id="MF_00269"/>
    </source>
</evidence>
<sequence>MTHLMWIVIPLVLAALTAPAVAQVTFKGNPLTLVGREVKVGEAAPDFTLLANDLSEVKLADTKGVRVFTTVPSLDTPVCDQQVRRFNQEAARLSNVSIYTISADLPFAQARWCGGAGIDKVKTLSDHRTMGFAEAYGLHIKELRLLARAVFVVDSAGKIVYKEIVPEVTALPNFDAALKAIAAAR</sequence>
<dbReference type="EMBL" id="QOQW01000008">
    <property type="protein sequence ID" value="RCK80065.1"/>
    <property type="molecule type" value="Genomic_DNA"/>
</dbReference>
<feature type="signal peptide" evidence="7">
    <location>
        <begin position="1"/>
        <end position="22"/>
    </location>
</feature>
<evidence type="ECO:0000256" key="7">
    <source>
        <dbReference type="SAM" id="SignalP"/>
    </source>
</evidence>
<keyword evidence="1 6" id="KW-0575">Peroxidase</keyword>